<evidence type="ECO:0000313" key="7">
    <source>
        <dbReference type="WBParaSite" id="Csp11.Scaffold629.g15203.t1"/>
    </source>
</evidence>
<keyword evidence="6" id="KW-1185">Reference proteome</keyword>
<organism evidence="6 7">
    <name type="scientific">Caenorhabditis tropicalis</name>
    <dbReference type="NCBI Taxonomy" id="1561998"/>
    <lineage>
        <taxon>Eukaryota</taxon>
        <taxon>Metazoa</taxon>
        <taxon>Ecdysozoa</taxon>
        <taxon>Nematoda</taxon>
        <taxon>Chromadorea</taxon>
        <taxon>Rhabditida</taxon>
        <taxon>Rhabditina</taxon>
        <taxon>Rhabditomorpha</taxon>
        <taxon>Rhabditoidea</taxon>
        <taxon>Rhabditidae</taxon>
        <taxon>Peloderinae</taxon>
        <taxon>Caenorhabditis</taxon>
    </lineage>
</organism>
<sequence>MKQRRDLENVDSSEAITYRPAASNHAEKTSSEPQPLIVDPTHISIVRTRLQEAPSADSSEVQRVQFVQSTFTSPPSSSSPAVFTAPPPPSLIIQPPTDSRDSDEENINYDQSTESEGEEEDSEMRSSADGRRGELSPQTSRMLKEGYRRIEAKEPNFQAQPDKPVLRRPGQPSRLKLNGKGRSSKDTPTEQPAQHSLPSKLTDDSDSDAPIQYRDDPISVAAAAARRAANVAPPGSSSNTDEEEDEEEDVPIQKNGLASKVARRDTIALKLDAPPCKDDINGQTADDRKKLMKTASMKLARIFRKLSERPTPEELEDRNILRRRGMTSSEAMEEKRKLLLRKLSFRPTIVQLKEQQIIQFNDYVEVTQAEVYDRKTEKPWTRLTPSDKAMIRKELNDFKATEMDVHEESRVFTRFHR</sequence>
<dbReference type="eggNOG" id="KOG4339">
    <property type="taxonomic scope" value="Eukaryota"/>
</dbReference>
<accession>A0A1I7U601</accession>
<keyword evidence="3" id="KW-0009">Actin-binding</keyword>
<evidence type="ECO:0000256" key="3">
    <source>
        <dbReference type="ARBA" id="ARBA00023203"/>
    </source>
</evidence>
<evidence type="ECO:0000256" key="4">
    <source>
        <dbReference type="PROSITE-ProRule" id="PRU00401"/>
    </source>
</evidence>
<dbReference type="SMART" id="SM00707">
    <property type="entry name" value="RPEL"/>
    <property type="match status" value="2"/>
</dbReference>
<evidence type="ECO:0000256" key="2">
    <source>
        <dbReference type="ARBA" id="ARBA00022737"/>
    </source>
</evidence>
<dbReference type="GO" id="GO:0030036">
    <property type="term" value="P:actin cytoskeleton organization"/>
    <property type="evidence" value="ECO:0007669"/>
    <property type="project" value="TreeGrafter"/>
</dbReference>
<feature type="compositionally biased region" description="Acidic residues" evidence="5">
    <location>
        <begin position="101"/>
        <end position="122"/>
    </location>
</feature>
<dbReference type="Gene3D" id="6.10.140.2130">
    <property type="match status" value="1"/>
</dbReference>
<dbReference type="PANTHER" id="PTHR12751:SF18">
    <property type="entry name" value="PHOSPHATASE AND ACTIN REGULATOR 1"/>
    <property type="match status" value="1"/>
</dbReference>
<keyword evidence="2" id="KW-0677">Repeat</keyword>
<comment type="similarity">
    <text evidence="1">Belongs to the phosphatase and actin regulator family.</text>
</comment>
<proteinExistence type="inferred from homology"/>
<feature type="compositionally biased region" description="Low complexity" evidence="5">
    <location>
        <begin position="69"/>
        <end position="84"/>
    </location>
</feature>
<feature type="compositionally biased region" description="Basic and acidic residues" evidence="5">
    <location>
        <begin position="123"/>
        <end position="134"/>
    </location>
</feature>
<dbReference type="PROSITE" id="PS51073">
    <property type="entry name" value="RPEL"/>
    <property type="match status" value="1"/>
</dbReference>
<dbReference type="GO" id="GO:0003779">
    <property type="term" value="F:actin binding"/>
    <property type="evidence" value="ECO:0007669"/>
    <property type="project" value="UniProtKB-KW"/>
</dbReference>
<evidence type="ECO:0000256" key="1">
    <source>
        <dbReference type="ARBA" id="ARBA00009795"/>
    </source>
</evidence>
<protein>
    <submittedName>
        <fullName evidence="7">Phosphatase and actin regulator</fullName>
    </submittedName>
</protein>
<dbReference type="PANTHER" id="PTHR12751">
    <property type="entry name" value="PHOSPHATASE AND ACTIN REGULATOR PHACTR"/>
    <property type="match status" value="1"/>
</dbReference>
<feature type="region of interest" description="Disordered" evidence="5">
    <location>
        <begin position="1"/>
        <end position="40"/>
    </location>
</feature>
<dbReference type="WBParaSite" id="Csp11.Scaffold629.g15203.t1">
    <property type="protein sequence ID" value="Csp11.Scaffold629.g15203.t1"/>
    <property type="gene ID" value="Csp11.Scaffold629.g15203"/>
</dbReference>
<feature type="repeat" description="RPEL" evidence="4">
    <location>
        <begin position="300"/>
        <end position="325"/>
    </location>
</feature>
<dbReference type="Gene3D" id="6.10.140.1750">
    <property type="match status" value="1"/>
</dbReference>
<dbReference type="Proteomes" id="UP000095282">
    <property type="component" value="Unplaced"/>
</dbReference>
<name>A0A1I7U601_9PELO</name>
<reference evidence="7" key="1">
    <citation type="submission" date="2016-11" db="UniProtKB">
        <authorList>
            <consortium name="WormBaseParasite"/>
        </authorList>
    </citation>
    <scope>IDENTIFICATION</scope>
</reference>
<dbReference type="STRING" id="1561998.A0A1I7U601"/>
<feature type="compositionally biased region" description="Polar residues" evidence="5">
    <location>
        <begin position="189"/>
        <end position="199"/>
    </location>
</feature>
<dbReference type="Pfam" id="PF02755">
    <property type="entry name" value="RPEL"/>
    <property type="match status" value="1"/>
</dbReference>
<evidence type="ECO:0000313" key="6">
    <source>
        <dbReference type="Proteomes" id="UP000095282"/>
    </source>
</evidence>
<evidence type="ECO:0000256" key="5">
    <source>
        <dbReference type="SAM" id="MobiDB-lite"/>
    </source>
</evidence>
<dbReference type="AlphaFoldDB" id="A0A1I7U601"/>
<feature type="region of interest" description="Disordered" evidence="5">
    <location>
        <begin position="66"/>
        <end position="257"/>
    </location>
</feature>
<feature type="compositionally biased region" description="Basic and acidic residues" evidence="5">
    <location>
        <begin position="142"/>
        <end position="154"/>
    </location>
</feature>
<feature type="compositionally biased region" description="Acidic residues" evidence="5">
    <location>
        <begin position="240"/>
        <end position="250"/>
    </location>
</feature>
<dbReference type="InterPro" id="IPR004018">
    <property type="entry name" value="RPEL_repeat"/>
</dbReference>